<feature type="compositionally biased region" description="Basic and acidic residues" evidence="1">
    <location>
        <begin position="20"/>
        <end position="33"/>
    </location>
</feature>
<keyword evidence="3" id="KW-1185">Reference proteome</keyword>
<organism evidence="2 3">
    <name type="scientific">Fusarium napiforme</name>
    <dbReference type="NCBI Taxonomy" id="42672"/>
    <lineage>
        <taxon>Eukaryota</taxon>
        <taxon>Fungi</taxon>
        <taxon>Dikarya</taxon>
        <taxon>Ascomycota</taxon>
        <taxon>Pezizomycotina</taxon>
        <taxon>Sordariomycetes</taxon>
        <taxon>Hypocreomycetidae</taxon>
        <taxon>Hypocreales</taxon>
        <taxon>Nectriaceae</taxon>
        <taxon>Fusarium</taxon>
        <taxon>Fusarium fujikuroi species complex</taxon>
    </lineage>
</organism>
<feature type="compositionally biased region" description="Basic and acidic residues" evidence="1">
    <location>
        <begin position="189"/>
        <end position="206"/>
    </location>
</feature>
<proteinExistence type="predicted"/>
<feature type="compositionally biased region" description="Acidic residues" evidence="1">
    <location>
        <begin position="167"/>
        <end position="188"/>
    </location>
</feature>
<feature type="region of interest" description="Disordered" evidence="1">
    <location>
        <begin position="1"/>
        <end position="213"/>
    </location>
</feature>
<comment type="caution">
    <text evidence="2">The sequence shown here is derived from an EMBL/GenBank/DDBJ whole genome shotgun (WGS) entry which is preliminary data.</text>
</comment>
<feature type="compositionally biased region" description="Polar residues" evidence="1">
    <location>
        <begin position="146"/>
        <end position="156"/>
    </location>
</feature>
<gene>
    <name evidence="2" type="ORF">FNAPI_1161</name>
</gene>
<feature type="compositionally biased region" description="Acidic residues" evidence="1">
    <location>
        <begin position="972"/>
        <end position="985"/>
    </location>
</feature>
<feature type="compositionally biased region" description="Low complexity" evidence="1">
    <location>
        <begin position="942"/>
        <end position="961"/>
    </location>
</feature>
<reference evidence="2 3" key="1">
    <citation type="submission" date="2020-05" db="EMBL/GenBank/DDBJ databases">
        <title>Identification and distribution of gene clusters putatively required for synthesis of sphingolipid metabolism inhibitors in phylogenetically diverse species of the filamentous fungus Fusarium.</title>
        <authorList>
            <person name="Kim H.-S."/>
            <person name="Busman M."/>
            <person name="Brown D.W."/>
            <person name="Divon H."/>
            <person name="Uhlig S."/>
            <person name="Proctor R.H."/>
        </authorList>
    </citation>
    <scope>NUCLEOTIDE SEQUENCE [LARGE SCALE GENOMIC DNA]</scope>
    <source>
        <strain evidence="2 3">NRRL 25196</strain>
    </source>
</reference>
<evidence type="ECO:0008006" key="4">
    <source>
        <dbReference type="Google" id="ProtNLM"/>
    </source>
</evidence>
<feature type="region of interest" description="Disordered" evidence="1">
    <location>
        <begin position="739"/>
        <end position="1030"/>
    </location>
</feature>
<feature type="compositionally biased region" description="Acidic residues" evidence="1">
    <location>
        <begin position="815"/>
        <end position="825"/>
    </location>
</feature>
<dbReference type="EMBL" id="JAAOAO010000042">
    <property type="protein sequence ID" value="KAF5566407.1"/>
    <property type="molecule type" value="Genomic_DNA"/>
</dbReference>
<feature type="compositionally biased region" description="Acidic residues" evidence="1">
    <location>
        <begin position="61"/>
        <end position="70"/>
    </location>
</feature>
<accession>A0A8H5NHD4</accession>
<protein>
    <recommendedName>
        <fullName evidence="4">Halomucin</fullName>
    </recommendedName>
</protein>
<feature type="compositionally biased region" description="Acidic residues" evidence="1">
    <location>
        <begin position="9"/>
        <end position="19"/>
    </location>
</feature>
<feature type="compositionally biased region" description="Acidic residues" evidence="1">
    <location>
        <begin position="133"/>
        <end position="145"/>
    </location>
</feature>
<evidence type="ECO:0000313" key="2">
    <source>
        <dbReference type="EMBL" id="KAF5566407.1"/>
    </source>
</evidence>
<feature type="compositionally biased region" description="Acidic residues" evidence="1">
    <location>
        <begin position="1003"/>
        <end position="1024"/>
    </location>
</feature>
<evidence type="ECO:0000313" key="3">
    <source>
        <dbReference type="Proteomes" id="UP000574317"/>
    </source>
</evidence>
<evidence type="ECO:0000256" key="1">
    <source>
        <dbReference type="SAM" id="MobiDB-lite"/>
    </source>
</evidence>
<feature type="compositionally biased region" description="Gly residues" evidence="1">
    <location>
        <begin position="157"/>
        <end position="166"/>
    </location>
</feature>
<dbReference type="AlphaFoldDB" id="A0A8H5NHD4"/>
<dbReference type="Proteomes" id="UP000574317">
    <property type="component" value="Unassembled WGS sequence"/>
</dbReference>
<sequence length="1030" mass="116373">MSDGSSSDSDAEFIDLTEGDDSHPDIDGHHDDAPDQEEISLGLTSHGETISHIIYRPGDPMDVDDEETNSDDGQQTPETEGSLFLSDDDDNGEISNGNIDGGGHRGPPSPPSPDDPGSESDGSEDTDNHHGDDDDDEDDDDDVDDQSQANHDNQGAPTGGSPGGGDSGDDSSNDEADPDEGDPNDEDVDNHRINRDDEEGNVEHGHKNPNGDLLQVLEEERVEWPEWNGQCLDTCHPLWDRVARKFAHYRNQFLHKRNELRECKRVNRNRVTIRNREIRGLKELVGIMEEAVREFYAANEVNIQQNIRLVSENEELRRLVPPVELVDFPDPIQLNIEDMEASLPQEKLERLPPDVRRYFRLWRGAPAKARKTERLWPSAYTYWITHGRHRDYENWGQIHKLACQEENMPSVFGKSTPLRTHPYLTLCAPPPQEEERVITGEGGVCTPEPYCRRECPQTQEDIGPFNFDILPTKDRQKIITKILRYALVFDGDIIHAISRLDPFFEPASPNRNCNGKISLLHRFHIGRQRVSLTFGTIHPQKLLAPLLHIELLWMGSQKLTYMIDQKGKYVSRRTHDLAYLPEACRLKTVAIHLPESSRQYMRRKHEPPQIVRFLAQKTRNQPNFRRFRALRTLQGVDYLYCLRGVREMTFFDYDESRRQPPKMPVRDWTFVRDINESVRREKSANDEHFSQLRYLAPLLIQPSVELARQLEEIVNPAPQRMGLFSPPPDMYPQLQAALDQTDSSENESDGDASDGDSDEEMGGDTDNDGSDGDDDDGGADAYFNYQHLATGRHSRERDESPADLDELAAGLSDVLSDEQSDSDSEQEQKKEVWSDNGRTIDLMSDDEDDDGSQYGRDRSISLFVRSPPREHRPEFTTKVETPSPPRATPPVLADQAEITPAREISADSSLFVSPTPYEALNPQAGDRQSPIDLTGPMEMPLSSPAPSSRSSSSSSSSSCSSRSKREWSFISVDDDDENDGDDEDEGFRVLGSVPKRPRRPDGDGDDEGAEMMDLEEESLEEQPQEEFVMA</sequence>
<feature type="compositionally biased region" description="Acidic residues" evidence="1">
    <location>
        <begin position="742"/>
        <end position="778"/>
    </location>
</feature>
<feature type="compositionally biased region" description="Basic and acidic residues" evidence="1">
    <location>
        <begin position="867"/>
        <end position="877"/>
    </location>
</feature>
<feature type="compositionally biased region" description="Acidic residues" evidence="1">
    <location>
        <begin position="116"/>
        <end position="125"/>
    </location>
</feature>
<name>A0A8H5NHD4_9HYPO</name>